<name>A0A645GN70_9ZZZZ</name>
<protein>
    <submittedName>
        <fullName evidence="1">Uncharacterized protein</fullName>
    </submittedName>
</protein>
<evidence type="ECO:0000313" key="1">
    <source>
        <dbReference type="EMBL" id="MPN28358.1"/>
    </source>
</evidence>
<sequence>MYKQYPEKNQQVVNVGLAYRLDLERVLQHHNLVILSYPYFRADILALMVYHTVSPMR</sequence>
<reference evidence="1" key="1">
    <citation type="submission" date="2019-08" db="EMBL/GenBank/DDBJ databases">
        <authorList>
            <person name="Kucharzyk K."/>
            <person name="Murdoch R.W."/>
            <person name="Higgins S."/>
            <person name="Loffler F."/>
        </authorList>
    </citation>
    <scope>NUCLEOTIDE SEQUENCE</scope>
</reference>
<dbReference type="EMBL" id="VSSQ01078620">
    <property type="protein sequence ID" value="MPN28358.1"/>
    <property type="molecule type" value="Genomic_DNA"/>
</dbReference>
<dbReference type="AlphaFoldDB" id="A0A645GN70"/>
<proteinExistence type="predicted"/>
<organism evidence="1">
    <name type="scientific">bioreactor metagenome</name>
    <dbReference type="NCBI Taxonomy" id="1076179"/>
    <lineage>
        <taxon>unclassified sequences</taxon>
        <taxon>metagenomes</taxon>
        <taxon>ecological metagenomes</taxon>
    </lineage>
</organism>
<gene>
    <name evidence="1" type="ORF">SDC9_175799</name>
</gene>
<accession>A0A645GN70</accession>
<comment type="caution">
    <text evidence="1">The sequence shown here is derived from an EMBL/GenBank/DDBJ whole genome shotgun (WGS) entry which is preliminary data.</text>
</comment>